<dbReference type="InterPro" id="IPR015942">
    <property type="entry name" value="Asp/Glu/hydantoin_racemase"/>
</dbReference>
<feature type="binding site" evidence="7">
    <location>
        <begin position="9"/>
        <end position="10"/>
    </location>
    <ligand>
        <name>substrate</name>
    </ligand>
</feature>
<feature type="binding site" evidence="7">
    <location>
        <begin position="41"/>
        <end position="42"/>
    </location>
    <ligand>
        <name>substrate</name>
    </ligand>
</feature>
<evidence type="ECO:0000256" key="3">
    <source>
        <dbReference type="ARBA" id="ARBA00022960"/>
    </source>
</evidence>
<keyword evidence="9" id="KW-1185">Reference proteome</keyword>
<comment type="catalytic activity">
    <reaction evidence="1 7">
        <text>L-glutamate = D-glutamate</text>
        <dbReference type="Rhea" id="RHEA:12813"/>
        <dbReference type="ChEBI" id="CHEBI:29985"/>
        <dbReference type="ChEBI" id="CHEBI:29986"/>
        <dbReference type="EC" id="5.1.1.3"/>
    </reaction>
</comment>
<feature type="binding site" evidence="7">
    <location>
        <begin position="184"/>
        <end position="185"/>
    </location>
    <ligand>
        <name>substrate</name>
    </ligand>
</feature>
<feature type="binding site" evidence="7">
    <location>
        <begin position="74"/>
        <end position="75"/>
    </location>
    <ligand>
        <name>substrate</name>
    </ligand>
</feature>
<dbReference type="GO" id="GO:0071555">
    <property type="term" value="P:cell wall organization"/>
    <property type="evidence" value="ECO:0007669"/>
    <property type="project" value="UniProtKB-KW"/>
</dbReference>
<dbReference type="Gene3D" id="3.40.50.1860">
    <property type="match status" value="2"/>
</dbReference>
<feature type="active site" description="Proton donor/acceptor" evidence="7">
    <location>
        <position position="183"/>
    </location>
</feature>
<comment type="similarity">
    <text evidence="7">Belongs to the aspartate/glutamate racemases family.</text>
</comment>
<feature type="active site" description="Proton donor/acceptor" evidence="7">
    <location>
        <position position="73"/>
    </location>
</feature>
<dbReference type="Proteomes" id="UP000218332">
    <property type="component" value="Unassembled WGS sequence"/>
</dbReference>
<evidence type="ECO:0000256" key="2">
    <source>
        <dbReference type="ARBA" id="ARBA00013090"/>
    </source>
</evidence>
<dbReference type="EMBL" id="NMPM01000008">
    <property type="protein sequence ID" value="PAV27164.1"/>
    <property type="molecule type" value="Genomic_DNA"/>
</dbReference>
<dbReference type="SUPFAM" id="SSF53681">
    <property type="entry name" value="Aspartate/glutamate racemase"/>
    <property type="match status" value="2"/>
</dbReference>
<evidence type="ECO:0000256" key="7">
    <source>
        <dbReference type="HAMAP-Rule" id="MF_00258"/>
    </source>
</evidence>
<protein>
    <recommendedName>
        <fullName evidence="2 7">Glutamate racemase</fullName>
        <ecNumber evidence="2 7">5.1.1.3</ecNumber>
    </recommendedName>
</protein>
<evidence type="ECO:0000256" key="6">
    <source>
        <dbReference type="ARBA" id="ARBA00023316"/>
    </source>
</evidence>
<gene>
    <name evidence="7" type="primary">murI</name>
    <name evidence="8" type="ORF">CF392_01555</name>
</gene>
<evidence type="ECO:0000256" key="4">
    <source>
        <dbReference type="ARBA" id="ARBA00022984"/>
    </source>
</evidence>
<dbReference type="InterPro" id="IPR001920">
    <property type="entry name" value="Asp/Glu_race"/>
</dbReference>
<sequence length="270" mass="28251">MSARVLVFDSGLGGLTVAGCIQRQMPGVVLSYLADTAGFPYGDRSAGDVMTRCIGRISEGVKETGADLVVIACNTASTLVLPRLRERLTVPVVGVVPAIKPAAAVSENRRIGILATPATVRRPYTDRLIDNFAPDCHVVRLGLSDMVRWAEDSVPGAAPDRSTLRRALAPLIEAEVDTVVLGCTHYPLLAGSLSEALPEVRHWVDSGDAIARRVRFLLDGEGLLGEAPVSGPPAPLGLCFTGPVPEGLPCLLERVGLAAGSLLSDEPGCG</sequence>
<dbReference type="GO" id="GO:0009252">
    <property type="term" value="P:peptidoglycan biosynthetic process"/>
    <property type="evidence" value="ECO:0007669"/>
    <property type="project" value="UniProtKB-UniRule"/>
</dbReference>
<dbReference type="UniPathway" id="UPA00219"/>
<comment type="pathway">
    <text evidence="7">Cell wall biogenesis; peptidoglycan biosynthesis.</text>
</comment>
<dbReference type="PROSITE" id="PS51257">
    <property type="entry name" value="PROKAR_LIPOPROTEIN"/>
    <property type="match status" value="1"/>
</dbReference>
<dbReference type="PROSITE" id="PS00923">
    <property type="entry name" value="ASP_GLU_RACEMASE_1"/>
    <property type="match status" value="1"/>
</dbReference>
<keyword evidence="5 7" id="KW-0413">Isomerase</keyword>
<keyword evidence="4 7" id="KW-0573">Peptidoglycan synthesis</keyword>
<dbReference type="GO" id="GO:0008881">
    <property type="term" value="F:glutamate racemase activity"/>
    <property type="evidence" value="ECO:0007669"/>
    <property type="project" value="UniProtKB-UniRule"/>
</dbReference>
<evidence type="ECO:0000313" key="9">
    <source>
        <dbReference type="Proteomes" id="UP000218332"/>
    </source>
</evidence>
<comment type="caution">
    <text evidence="8">The sequence shown here is derived from an EMBL/GenBank/DDBJ whole genome shotgun (WGS) entry which is preliminary data.</text>
</comment>
<comment type="function">
    <text evidence="7">Provides the (R)-glutamate required for cell wall biosynthesis.</text>
</comment>
<dbReference type="PROSITE" id="PS00924">
    <property type="entry name" value="ASP_GLU_RACEMASE_2"/>
    <property type="match status" value="1"/>
</dbReference>
<dbReference type="AlphaFoldDB" id="A0A2A2I795"/>
<dbReference type="InterPro" id="IPR033134">
    <property type="entry name" value="Asp/Glu_racemase_AS_2"/>
</dbReference>
<evidence type="ECO:0000256" key="1">
    <source>
        <dbReference type="ARBA" id="ARBA00001602"/>
    </source>
</evidence>
<accession>A0A2A2I795</accession>
<dbReference type="HAMAP" id="MF_00258">
    <property type="entry name" value="Glu_racemase"/>
    <property type="match status" value="1"/>
</dbReference>
<dbReference type="PANTHER" id="PTHR21198">
    <property type="entry name" value="GLUTAMATE RACEMASE"/>
    <property type="match status" value="1"/>
</dbReference>
<name>A0A2A2I795_9GAMM</name>
<organism evidence="8 9">
    <name type="scientific">Tamilnaduibacter salinus</name>
    <dbReference type="NCBI Taxonomy" id="1484056"/>
    <lineage>
        <taxon>Bacteria</taxon>
        <taxon>Pseudomonadati</taxon>
        <taxon>Pseudomonadota</taxon>
        <taxon>Gammaproteobacteria</taxon>
        <taxon>Pseudomonadales</taxon>
        <taxon>Marinobacteraceae</taxon>
        <taxon>Tamilnaduibacter</taxon>
    </lineage>
</organism>
<dbReference type="RefSeq" id="WP_095609707.1">
    <property type="nucleotide sequence ID" value="NZ_NMPM01000008.1"/>
</dbReference>
<evidence type="ECO:0000256" key="5">
    <source>
        <dbReference type="ARBA" id="ARBA00023235"/>
    </source>
</evidence>
<proteinExistence type="inferred from homology"/>
<dbReference type="Pfam" id="PF01177">
    <property type="entry name" value="Asp_Glu_race"/>
    <property type="match status" value="1"/>
</dbReference>
<dbReference type="EC" id="5.1.1.3" evidence="2 7"/>
<dbReference type="InterPro" id="IPR018187">
    <property type="entry name" value="Asp/Glu_racemase_AS_1"/>
</dbReference>
<evidence type="ECO:0000313" key="8">
    <source>
        <dbReference type="EMBL" id="PAV27164.1"/>
    </source>
</evidence>
<dbReference type="NCBIfam" id="TIGR00067">
    <property type="entry name" value="glut_race"/>
    <property type="match status" value="1"/>
</dbReference>
<dbReference type="InterPro" id="IPR004391">
    <property type="entry name" value="Glu_race"/>
</dbReference>
<dbReference type="GO" id="GO:0008360">
    <property type="term" value="P:regulation of cell shape"/>
    <property type="evidence" value="ECO:0007669"/>
    <property type="project" value="UniProtKB-KW"/>
</dbReference>
<keyword evidence="3 7" id="KW-0133">Cell shape</keyword>
<dbReference type="FunFam" id="3.40.50.1860:FF:000001">
    <property type="entry name" value="Glutamate racemase"/>
    <property type="match status" value="1"/>
</dbReference>
<keyword evidence="6 7" id="KW-0961">Cell wall biogenesis/degradation</keyword>
<reference evidence="8 9" key="1">
    <citation type="submission" date="2017-07" db="EMBL/GenBank/DDBJ databases">
        <title>Tamlnaduibacter salinus (Mi-7) genome sequencing.</title>
        <authorList>
            <person name="Verma A."/>
            <person name="Krishnamurthi S."/>
        </authorList>
    </citation>
    <scope>NUCLEOTIDE SEQUENCE [LARGE SCALE GENOMIC DNA]</scope>
    <source>
        <strain evidence="8 9">Mi-7</strain>
    </source>
</reference>
<dbReference type="PANTHER" id="PTHR21198:SF2">
    <property type="entry name" value="GLUTAMATE RACEMASE"/>
    <property type="match status" value="1"/>
</dbReference>